<sequence>MECGWLVMVAMLGAAGVGGAPQGGSGPPAPTSQCPPAQEINPCQCQVKKNGLDVMCEFTDMFHITKALTVLKGRPNVVVFYLKLRHNNMPKLQSFVFLGIEIRHLTVHNSSLAVVEESSLSSTERHKAIDQSQCKESQSKSAGEAIGPTEGDDYVRINADKMYFAGLQN</sequence>
<gene>
    <name evidence="3" type="ORF">AAG570_000859</name>
</gene>
<dbReference type="AlphaFoldDB" id="A0ABD0YYY6"/>
<keyword evidence="4" id="KW-1185">Reference proteome</keyword>
<feature type="chain" id="PRO_5044831911" evidence="2">
    <location>
        <begin position="20"/>
        <end position="169"/>
    </location>
</feature>
<proteinExistence type="predicted"/>
<feature type="region of interest" description="Disordered" evidence="1">
    <location>
        <begin position="124"/>
        <end position="152"/>
    </location>
</feature>
<comment type="caution">
    <text evidence="3">The sequence shown here is derived from an EMBL/GenBank/DDBJ whole genome shotgun (WGS) entry which is preliminary data.</text>
</comment>
<keyword evidence="2" id="KW-0732">Signal</keyword>
<protein>
    <submittedName>
        <fullName evidence="3">Uncharacterized protein</fullName>
    </submittedName>
</protein>
<evidence type="ECO:0000256" key="2">
    <source>
        <dbReference type="SAM" id="SignalP"/>
    </source>
</evidence>
<evidence type="ECO:0000256" key="1">
    <source>
        <dbReference type="SAM" id="MobiDB-lite"/>
    </source>
</evidence>
<feature type="compositionally biased region" description="Polar residues" evidence="1">
    <location>
        <begin position="130"/>
        <end position="141"/>
    </location>
</feature>
<dbReference type="EMBL" id="JBFDAA010000001">
    <property type="protein sequence ID" value="KAL1140931.1"/>
    <property type="molecule type" value="Genomic_DNA"/>
</dbReference>
<feature type="signal peptide" evidence="2">
    <location>
        <begin position="1"/>
        <end position="19"/>
    </location>
</feature>
<accession>A0ABD0YYY6</accession>
<dbReference type="Proteomes" id="UP001558652">
    <property type="component" value="Unassembled WGS sequence"/>
</dbReference>
<reference evidence="3 4" key="1">
    <citation type="submission" date="2024-07" db="EMBL/GenBank/DDBJ databases">
        <title>Chromosome-level genome assembly of the water stick insect Ranatra chinensis (Heteroptera: Nepidae).</title>
        <authorList>
            <person name="Liu X."/>
        </authorList>
    </citation>
    <scope>NUCLEOTIDE SEQUENCE [LARGE SCALE GENOMIC DNA]</scope>
    <source>
        <strain evidence="3">Cailab_2021Rc</strain>
        <tissue evidence="3">Muscle</tissue>
    </source>
</reference>
<name>A0ABD0YYY6_9HEMI</name>
<evidence type="ECO:0000313" key="3">
    <source>
        <dbReference type="EMBL" id="KAL1140931.1"/>
    </source>
</evidence>
<organism evidence="3 4">
    <name type="scientific">Ranatra chinensis</name>
    <dbReference type="NCBI Taxonomy" id="642074"/>
    <lineage>
        <taxon>Eukaryota</taxon>
        <taxon>Metazoa</taxon>
        <taxon>Ecdysozoa</taxon>
        <taxon>Arthropoda</taxon>
        <taxon>Hexapoda</taxon>
        <taxon>Insecta</taxon>
        <taxon>Pterygota</taxon>
        <taxon>Neoptera</taxon>
        <taxon>Paraneoptera</taxon>
        <taxon>Hemiptera</taxon>
        <taxon>Heteroptera</taxon>
        <taxon>Panheteroptera</taxon>
        <taxon>Nepomorpha</taxon>
        <taxon>Nepidae</taxon>
        <taxon>Ranatrinae</taxon>
        <taxon>Ranatra</taxon>
    </lineage>
</organism>
<evidence type="ECO:0000313" key="4">
    <source>
        <dbReference type="Proteomes" id="UP001558652"/>
    </source>
</evidence>